<evidence type="ECO:0000313" key="2">
    <source>
        <dbReference type="EMBL" id="NYD57557.1"/>
    </source>
</evidence>
<comment type="caution">
    <text evidence="2">The sequence shown here is derived from an EMBL/GenBank/DDBJ whole genome shotgun (WGS) entry which is preliminary data.</text>
</comment>
<proteinExistence type="predicted"/>
<dbReference type="RefSeq" id="WP_179615304.1">
    <property type="nucleotide sequence ID" value="NZ_CP059163.1"/>
</dbReference>
<keyword evidence="3" id="KW-1185">Reference proteome</keyword>
<dbReference type="Proteomes" id="UP000516957">
    <property type="component" value="Unassembled WGS sequence"/>
</dbReference>
<gene>
    <name evidence="2" type="ORF">BKA08_001795</name>
</gene>
<organism evidence="2 3">
    <name type="scientific">Nocardioides marinisabuli</name>
    <dbReference type="NCBI Taxonomy" id="419476"/>
    <lineage>
        <taxon>Bacteria</taxon>
        <taxon>Bacillati</taxon>
        <taxon>Actinomycetota</taxon>
        <taxon>Actinomycetes</taxon>
        <taxon>Propionibacteriales</taxon>
        <taxon>Nocardioidaceae</taxon>
        <taxon>Nocardioides</taxon>
    </lineage>
</organism>
<accession>A0A7Y9F0W8</accession>
<dbReference type="AlphaFoldDB" id="A0A7Y9F0W8"/>
<dbReference type="EMBL" id="JACCBE010000001">
    <property type="protein sequence ID" value="NYD57557.1"/>
    <property type="molecule type" value="Genomic_DNA"/>
</dbReference>
<name>A0A7Y9F0W8_9ACTN</name>
<sequence length="102" mass="10679">MSQMGLEYNALRAGSERWSSLGELLEETARDFGSAPTAGLAPEVQGAARAFLSAWEGYAGESAAIVEGFSTALEEVAARTAATDSHTRGEMDALDSRLGPAR</sequence>
<protein>
    <submittedName>
        <fullName evidence="2">Uncharacterized protein</fullName>
    </submittedName>
</protein>
<feature type="region of interest" description="Disordered" evidence="1">
    <location>
        <begin position="80"/>
        <end position="102"/>
    </location>
</feature>
<feature type="compositionally biased region" description="Basic and acidic residues" evidence="1">
    <location>
        <begin position="85"/>
        <end position="95"/>
    </location>
</feature>
<reference evidence="2 3" key="1">
    <citation type="submission" date="2020-07" db="EMBL/GenBank/DDBJ databases">
        <title>Sequencing the genomes of 1000 actinobacteria strains.</title>
        <authorList>
            <person name="Klenk H.-P."/>
        </authorList>
    </citation>
    <scope>NUCLEOTIDE SEQUENCE [LARGE SCALE GENOMIC DNA]</scope>
    <source>
        <strain evidence="2 3">DSM 18965</strain>
    </source>
</reference>
<evidence type="ECO:0000256" key="1">
    <source>
        <dbReference type="SAM" id="MobiDB-lite"/>
    </source>
</evidence>
<evidence type="ECO:0000313" key="3">
    <source>
        <dbReference type="Proteomes" id="UP000516957"/>
    </source>
</evidence>